<dbReference type="OrthoDB" id="9769862at2"/>
<evidence type="ECO:0000313" key="8">
    <source>
        <dbReference type="Proteomes" id="UP000294498"/>
    </source>
</evidence>
<feature type="transmembrane region" description="Helical" evidence="6">
    <location>
        <begin position="387"/>
        <end position="409"/>
    </location>
</feature>
<protein>
    <submittedName>
        <fullName evidence="7">PST family polysaccharide transporter</fullName>
    </submittedName>
</protein>
<evidence type="ECO:0000256" key="3">
    <source>
        <dbReference type="ARBA" id="ARBA00022692"/>
    </source>
</evidence>
<comment type="subcellular location">
    <subcellularLocation>
        <location evidence="1">Cell membrane</location>
        <topology evidence="1">Multi-pass membrane protein</topology>
    </subcellularLocation>
</comment>
<dbReference type="GO" id="GO:0005886">
    <property type="term" value="C:plasma membrane"/>
    <property type="evidence" value="ECO:0007669"/>
    <property type="project" value="UniProtKB-SubCell"/>
</dbReference>
<feature type="transmembrane region" description="Helical" evidence="6">
    <location>
        <begin position="217"/>
        <end position="238"/>
    </location>
</feature>
<dbReference type="AlphaFoldDB" id="A0A4R8DPP4"/>
<evidence type="ECO:0000256" key="5">
    <source>
        <dbReference type="ARBA" id="ARBA00023136"/>
    </source>
</evidence>
<proteinExistence type="predicted"/>
<feature type="transmembrane region" description="Helical" evidence="6">
    <location>
        <begin position="86"/>
        <end position="109"/>
    </location>
</feature>
<dbReference type="Proteomes" id="UP000294498">
    <property type="component" value="Unassembled WGS sequence"/>
</dbReference>
<keyword evidence="2" id="KW-1003">Cell membrane</keyword>
<dbReference type="PANTHER" id="PTHR30250">
    <property type="entry name" value="PST FAMILY PREDICTED COLANIC ACID TRANSPORTER"/>
    <property type="match status" value="1"/>
</dbReference>
<keyword evidence="4 6" id="KW-1133">Transmembrane helix</keyword>
<dbReference type="PANTHER" id="PTHR30250:SF30">
    <property type="entry name" value="LIPID III FLIPPASE"/>
    <property type="match status" value="1"/>
</dbReference>
<organism evidence="7 8">
    <name type="scientific">Dinghuibacter silviterrae</name>
    <dbReference type="NCBI Taxonomy" id="1539049"/>
    <lineage>
        <taxon>Bacteria</taxon>
        <taxon>Pseudomonadati</taxon>
        <taxon>Bacteroidota</taxon>
        <taxon>Chitinophagia</taxon>
        <taxon>Chitinophagales</taxon>
        <taxon>Chitinophagaceae</taxon>
        <taxon>Dinghuibacter</taxon>
    </lineage>
</organism>
<evidence type="ECO:0000256" key="2">
    <source>
        <dbReference type="ARBA" id="ARBA00022475"/>
    </source>
</evidence>
<feature type="transmembrane region" description="Helical" evidence="6">
    <location>
        <begin position="45"/>
        <end position="65"/>
    </location>
</feature>
<keyword evidence="3 6" id="KW-0812">Transmembrane</keyword>
<comment type="caution">
    <text evidence="7">The sequence shown here is derived from an EMBL/GenBank/DDBJ whole genome shotgun (WGS) entry which is preliminary data.</text>
</comment>
<feature type="transmembrane region" description="Helical" evidence="6">
    <location>
        <begin position="258"/>
        <end position="278"/>
    </location>
</feature>
<feature type="transmembrane region" description="Helical" evidence="6">
    <location>
        <begin position="121"/>
        <end position="139"/>
    </location>
</feature>
<evidence type="ECO:0000313" key="7">
    <source>
        <dbReference type="EMBL" id="TDX00062.1"/>
    </source>
</evidence>
<evidence type="ECO:0000256" key="6">
    <source>
        <dbReference type="SAM" id="Phobius"/>
    </source>
</evidence>
<reference evidence="7 8" key="1">
    <citation type="submission" date="2019-03" db="EMBL/GenBank/DDBJ databases">
        <title>Genomic Encyclopedia of Type Strains, Phase IV (KMG-IV): sequencing the most valuable type-strain genomes for metagenomic binning, comparative biology and taxonomic classification.</title>
        <authorList>
            <person name="Goeker M."/>
        </authorList>
    </citation>
    <scope>NUCLEOTIDE SEQUENCE [LARGE SCALE GENOMIC DNA]</scope>
    <source>
        <strain evidence="7 8">DSM 100059</strain>
    </source>
</reference>
<feature type="transmembrane region" description="Helical" evidence="6">
    <location>
        <begin position="334"/>
        <end position="355"/>
    </location>
</feature>
<feature type="transmembrane region" description="Helical" evidence="6">
    <location>
        <begin position="151"/>
        <end position="170"/>
    </location>
</feature>
<dbReference type="InterPro" id="IPR044550">
    <property type="entry name" value="WzxE"/>
</dbReference>
<gene>
    <name evidence="7" type="ORF">EDB95_1078</name>
</gene>
<dbReference type="RefSeq" id="WP_133991300.1">
    <property type="nucleotide sequence ID" value="NZ_SODV01000001.1"/>
</dbReference>
<feature type="transmembrane region" description="Helical" evidence="6">
    <location>
        <begin position="299"/>
        <end position="322"/>
    </location>
</feature>
<name>A0A4R8DPP4_9BACT</name>
<keyword evidence="8" id="KW-1185">Reference proteome</keyword>
<dbReference type="CDD" id="cd13125">
    <property type="entry name" value="MATE_like_10"/>
    <property type="match status" value="1"/>
</dbReference>
<sequence length="416" mass="46907">MKLVKTTIFSAIITFIRTASGFVAGKIVALFTGPSGVALIGQFNNFITIVLTFANGAINTGVVKYTAEYEGDENRLKQLFSTSLKISVYCSAVFGSVLLLTAPWCAKWIFDGRVYVNPVRVLGVTIILYSLNTLLISILNGRKQISTYTVVNTVGSLVALLFTVSLVYFFKIEGALYALVLSQSIVFFVTVGMIVKSDWFSWSYFNRVFDKGMAIKLSKYSLMTLVSSITGPLSQIFLRNMVISKLGIDSAGYWQAMMRISDGYLLLITTSLLTYYLPKLSGLHSREELRHEIFFGYKIIVPVVLASCMVIYFLRYIIVRVLFTKAFLPMETLFFWQLLGDFFKITAYVLAFLMLAKSMTRIYILTEVMFSAGYVLLGYLCVDYFKLSGITIAFAANYFIYLLVMLVIFRRLIFAK</sequence>
<dbReference type="Pfam" id="PF13440">
    <property type="entry name" value="Polysacc_synt_3"/>
    <property type="match status" value="1"/>
</dbReference>
<keyword evidence="5 6" id="KW-0472">Membrane</keyword>
<dbReference type="GO" id="GO:0009246">
    <property type="term" value="P:enterobacterial common antigen biosynthetic process"/>
    <property type="evidence" value="ECO:0007669"/>
    <property type="project" value="InterPro"/>
</dbReference>
<evidence type="ECO:0000256" key="4">
    <source>
        <dbReference type="ARBA" id="ARBA00022989"/>
    </source>
</evidence>
<feature type="transmembrane region" description="Helical" evidence="6">
    <location>
        <begin position="362"/>
        <end position="381"/>
    </location>
</feature>
<dbReference type="InterPro" id="IPR050833">
    <property type="entry name" value="Poly_Biosynth_Transport"/>
</dbReference>
<evidence type="ECO:0000256" key="1">
    <source>
        <dbReference type="ARBA" id="ARBA00004651"/>
    </source>
</evidence>
<dbReference type="EMBL" id="SODV01000001">
    <property type="protein sequence ID" value="TDX00062.1"/>
    <property type="molecule type" value="Genomic_DNA"/>
</dbReference>
<feature type="transmembrane region" description="Helical" evidence="6">
    <location>
        <begin position="176"/>
        <end position="196"/>
    </location>
</feature>
<accession>A0A4R8DPP4</accession>